<gene>
    <name evidence="3" type="ORF">S01H1_19393</name>
</gene>
<feature type="domain" description="Core-binding (CB)" evidence="2">
    <location>
        <begin position="1"/>
        <end position="81"/>
    </location>
</feature>
<organism evidence="3">
    <name type="scientific">marine sediment metagenome</name>
    <dbReference type="NCBI Taxonomy" id="412755"/>
    <lineage>
        <taxon>unclassified sequences</taxon>
        <taxon>metagenomes</taxon>
        <taxon>ecological metagenomes</taxon>
    </lineage>
</organism>
<feature type="non-terminal residue" evidence="3">
    <location>
        <position position="85"/>
    </location>
</feature>
<dbReference type="PROSITE" id="PS51900">
    <property type="entry name" value="CB"/>
    <property type="match status" value="1"/>
</dbReference>
<name>X0U3H8_9ZZZZ</name>
<dbReference type="Pfam" id="PF13495">
    <property type="entry name" value="Phage_int_SAM_4"/>
    <property type="match status" value="1"/>
</dbReference>
<dbReference type="InterPro" id="IPR004107">
    <property type="entry name" value="Integrase_SAM-like_N"/>
</dbReference>
<comment type="caution">
    <text evidence="3">The sequence shown here is derived from an EMBL/GenBank/DDBJ whole genome shotgun (WGS) entry which is preliminary data.</text>
</comment>
<keyword evidence="1" id="KW-0238">DNA-binding</keyword>
<proteinExistence type="predicted"/>
<dbReference type="InterPro" id="IPR010998">
    <property type="entry name" value="Integrase_recombinase_N"/>
</dbReference>
<sequence>MTPLRQSMIRELQLRRKAPSTVSSYVKAVEELARHYRRAPDGISIEEVRDYMHFLIVDKKLSYSSCNHKIVAINFFFREVVGKKI</sequence>
<dbReference type="GO" id="GO:0003677">
    <property type="term" value="F:DNA binding"/>
    <property type="evidence" value="ECO:0007669"/>
    <property type="project" value="UniProtKB-KW"/>
</dbReference>
<evidence type="ECO:0000256" key="1">
    <source>
        <dbReference type="ARBA" id="ARBA00023125"/>
    </source>
</evidence>
<dbReference type="EMBL" id="BARS01010469">
    <property type="protein sequence ID" value="GAF93911.1"/>
    <property type="molecule type" value="Genomic_DNA"/>
</dbReference>
<dbReference type="Gene3D" id="1.10.150.130">
    <property type="match status" value="1"/>
</dbReference>
<accession>X0U3H8</accession>
<reference evidence="3" key="1">
    <citation type="journal article" date="2014" name="Front. Microbiol.">
        <title>High frequency of phylogenetically diverse reductive dehalogenase-homologous genes in deep subseafloor sedimentary metagenomes.</title>
        <authorList>
            <person name="Kawai M."/>
            <person name="Futagami T."/>
            <person name="Toyoda A."/>
            <person name="Takaki Y."/>
            <person name="Nishi S."/>
            <person name="Hori S."/>
            <person name="Arai W."/>
            <person name="Tsubouchi T."/>
            <person name="Morono Y."/>
            <person name="Uchiyama I."/>
            <person name="Ito T."/>
            <person name="Fujiyama A."/>
            <person name="Inagaki F."/>
            <person name="Takami H."/>
        </authorList>
    </citation>
    <scope>NUCLEOTIDE SEQUENCE</scope>
    <source>
        <strain evidence="3">Expedition CK06-06</strain>
    </source>
</reference>
<protein>
    <recommendedName>
        <fullName evidence="2">Core-binding (CB) domain-containing protein</fullName>
    </recommendedName>
</protein>
<dbReference type="AlphaFoldDB" id="X0U3H8"/>
<evidence type="ECO:0000259" key="2">
    <source>
        <dbReference type="PROSITE" id="PS51900"/>
    </source>
</evidence>
<dbReference type="InterPro" id="IPR044068">
    <property type="entry name" value="CB"/>
</dbReference>
<evidence type="ECO:0000313" key="3">
    <source>
        <dbReference type="EMBL" id="GAF93911.1"/>
    </source>
</evidence>
<dbReference type="GO" id="GO:0015074">
    <property type="term" value="P:DNA integration"/>
    <property type="evidence" value="ECO:0007669"/>
    <property type="project" value="InterPro"/>
</dbReference>